<dbReference type="InterPro" id="IPR000515">
    <property type="entry name" value="MetI-like"/>
</dbReference>
<reference evidence="11 12" key="1">
    <citation type="submission" date="2018-09" db="EMBL/GenBank/DDBJ databases">
        <authorList>
            <person name="Zhu H."/>
        </authorList>
    </citation>
    <scope>NUCLEOTIDE SEQUENCE [LARGE SCALE GENOMIC DNA]</scope>
    <source>
        <strain evidence="11 12">K1W22B-8</strain>
    </source>
</reference>
<evidence type="ECO:0000256" key="2">
    <source>
        <dbReference type="ARBA" id="ARBA00007069"/>
    </source>
</evidence>
<dbReference type="GO" id="GO:0055085">
    <property type="term" value="P:transmembrane transport"/>
    <property type="evidence" value="ECO:0007669"/>
    <property type="project" value="InterPro"/>
</dbReference>
<evidence type="ECO:0000256" key="4">
    <source>
        <dbReference type="ARBA" id="ARBA00022475"/>
    </source>
</evidence>
<evidence type="ECO:0000256" key="3">
    <source>
        <dbReference type="ARBA" id="ARBA00022448"/>
    </source>
</evidence>
<dbReference type="Proteomes" id="UP000284605">
    <property type="component" value="Unassembled WGS sequence"/>
</dbReference>
<evidence type="ECO:0000313" key="11">
    <source>
        <dbReference type="EMBL" id="RJF88684.1"/>
    </source>
</evidence>
<feature type="domain" description="ABC transmembrane type-1" evidence="10">
    <location>
        <begin position="100"/>
        <end position="306"/>
    </location>
</feature>
<feature type="transmembrane region" description="Helical" evidence="8">
    <location>
        <begin position="241"/>
        <end position="264"/>
    </location>
</feature>
<comment type="similarity">
    <text evidence="2">Belongs to the binding-protein-dependent transport system permease family. CysTW subfamily.</text>
</comment>
<keyword evidence="5 8" id="KW-0812">Transmembrane</keyword>
<keyword evidence="4" id="KW-1003">Cell membrane</keyword>
<dbReference type="PANTHER" id="PTHR42929:SF5">
    <property type="entry name" value="ABC TRANSPORTER PERMEASE PROTEIN"/>
    <property type="match status" value="1"/>
</dbReference>
<keyword evidence="3 8" id="KW-0813">Transport</keyword>
<dbReference type="PANTHER" id="PTHR42929">
    <property type="entry name" value="INNER MEMBRANE ABC TRANSPORTER PERMEASE PROTEIN YDCU-RELATED-RELATED"/>
    <property type="match status" value="1"/>
</dbReference>
<gene>
    <name evidence="11" type="ORF">D3874_18220</name>
</gene>
<dbReference type="AlphaFoldDB" id="A0A418WF88"/>
<keyword evidence="12" id="KW-1185">Reference proteome</keyword>
<feature type="transmembrane region" description="Helical" evidence="8">
    <location>
        <begin position="215"/>
        <end position="235"/>
    </location>
</feature>
<dbReference type="Gene3D" id="1.10.3720.10">
    <property type="entry name" value="MetI-like"/>
    <property type="match status" value="1"/>
</dbReference>
<dbReference type="Pfam" id="PF00528">
    <property type="entry name" value="BPD_transp_1"/>
    <property type="match status" value="1"/>
</dbReference>
<feature type="transmembrane region" description="Helical" evidence="8">
    <location>
        <begin position="135"/>
        <end position="158"/>
    </location>
</feature>
<feature type="transmembrane region" description="Helical" evidence="8">
    <location>
        <begin position="97"/>
        <end position="123"/>
    </location>
</feature>
<feature type="transmembrane region" description="Helical" evidence="8">
    <location>
        <begin position="186"/>
        <end position="208"/>
    </location>
</feature>
<evidence type="ECO:0000256" key="8">
    <source>
        <dbReference type="RuleBase" id="RU363032"/>
    </source>
</evidence>
<sequence>MPASSATSSGTPRITTRPWAPGSTRLPAEVSTVRRFEVAARDARGRLDPYWWFVAPILLIVVFLYLLPLGNVLLLSVTDPDLGFGNYERLATAAGPVRVLLTTLRICAITTVFAVGLGFVVAYAMANAGERHQKLLLVAVLVPLWISVLVRAFSWLILLRDQGLVNQWLMAVGITDEPLPLVRNELGVIIGMVHYLIPYAVLPIFAVMKGIDPRVLAASRSLGAGASTTFLRVYLPLTLPGAFAATVIVFVFALGFYVTPAILGGGRVVMLAESVSVAILQTVRWGFGAAQSVVLLLLTLALIGIMARTVGLKKGLG</sequence>
<dbReference type="EMBL" id="QYUK01000011">
    <property type="protein sequence ID" value="RJF88684.1"/>
    <property type="molecule type" value="Genomic_DNA"/>
</dbReference>
<dbReference type="CDD" id="cd06261">
    <property type="entry name" value="TM_PBP2"/>
    <property type="match status" value="1"/>
</dbReference>
<evidence type="ECO:0000256" key="7">
    <source>
        <dbReference type="ARBA" id="ARBA00023136"/>
    </source>
</evidence>
<proteinExistence type="inferred from homology"/>
<dbReference type="SUPFAM" id="SSF161098">
    <property type="entry name" value="MetI-like"/>
    <property type="match status" value="1"/>
</dbReference>
<protein>
    <submittedName>
        <fullName evidence="11">ABC transporter permease</fullName>
    </submittedName>
</protein>
<dbReference type="PROSITE" id="PS50928">
    <property type="entry name" value="ABC_TM1"/>
    <property type="match status" value="1"/>
</dbReference>
<organism evidence="11 12">
    <name type="scientific">Oleomonas cavernae</name>
    <dbReference type="NCBI Taxonomy" id="2320859"/>
    <lineage>
        <taxon>Bacteria</taxon>
        <taxon>Pseudomonadati</taxon>
        <taxon>Pseudomonadota</taxon>
        <taxon>Alphaproteobacteria</taxon>
        <taxon>Acetobacterales</taxon>
        <taxon>Acetobacteraceae</taxon>
        <taxon>Oleomonas</taxon>
    </lineage>
</organism>
<feature type="transmembrane region" description="Helical" evidence="8">
    <location>
        <begin position="285"/>
        <end position="307"/>
    </location>
</feature>
<comment type="subcellular location">
    <subcellularLocation>
        <location evidence="1 8">Cell membrane</location>
        <topology evidence="1 8">Multi-pass membrane protein</topology>
    </subcellularLocation>
</comment>
<evidence type="ECO:0000256" key="6">
    <source>
        <dbReference type="ARBA" id="ARBA00022989"/>
    </source>
</evidence>
<feature type="compositionally biased region" description="Polar residues" evidence="9">
    <location>
        <begin position="1"/>
        <end position="14"/>
    </location>
</feature>
<evidence type="ECO:0000259" key="10">
    <source>
        <dbReference type="PROSITE" id="PS50928"/>
    </source>
</evidence>
<name>A0A418WF88_9PROT</name>
<accession>A0A418WF88</accession>
<feature type="transmembrane region" description="Helical" evidence="8">
    <location>
        <begin position="50"/>
        <end position="77"/>
    </location>
</feature>
<feature type="region of interest" description="Disordered" evidence="9">
    <location>
        <begin position="1"/>
        <end position="23"/>
    </location>
</feature>
<comment type="caution">
    <text evidence="11">The sequence shown here is derived from an EMBL/GenBank/DDBJ whole genome shotgun (WGS) entry which is preliminary data.</text>
</comment>
<keyword evidence="6 8" id="KW-1133">Transmembrane helix</keyword>
<dbReference type="OrthoDB" id="7915284at2"/>
<dbReference type="InterPro" id="IPR035906">
    <property type="entry name" value="MetI-like_sf"/>
</dbReference>
<keyword evidence="7 8" id="KW-0472">Membrane</keyword>
<evidence type="ECO:0000256" key="1">
    <source>
        <dbReference type="ARBA" id="ARBA00004651"/>
    </source>
</evidence>
<dbReference type="GO" id="GO:0005886">
    <property type="term" value="C:plasma membrane"/>
    <property type="evidence" value="ECO:0007669"/>
    <property type="project" value="UniProtKB-SubCell"/>
</dbReference>
<evidence type="ECO:0000256" key="9">
    <source>
        <dbReference type="SAM" id="MobiDB-lite"/>
    </source>
</evidence>
<evidence type="ECO:0000313" key="12">
    <source>
        <dbReference type="Proteomes" id="UP000284605"/>
    </source>
</evidence>
<evidence type="ECO:0000256" key="5">
    <source>
        <dbReference type="ARBA" id="ARBA00022692"/>
    </source>
</evidence>